<dbReference type="InterPro" id="IPR023346">
    <property type="entry name" value="Lysozyme-like_dom_sf"/>
</dbReference>
<evidence type="ECO:0008006" key="7">
    <source>
        <dbReference type="Google" id="ProtNLM"/>
    </source>
</evidence>
<dbReference type="PROSITE" id="PS51257">
    <property type="entry name" value="PROKAR_LIPOPROTEIN"/>
    <property type="match status" value="1"/>
</dbReference>
<dbReference type="EMBL" id="CDMC01000001">
    <property type="protein sequence ID" value="CEL01080.1"/>
    <property type="molecule type" value="Genomic_DNA"/>
</dbReference>
<dbReference type="OrthoDB" id="5358886at2759"/>
<keyword evidence="2" id="KW-0081">Bacteriolytic enzyme</keyword>
<dbReference type="GO" id="GO:0031640">
    <property type="term" value="P:killing of cells of another organism"/>
    <property type="evidence" value="ECO:0007669"/>
    <property type="project" value="UniProtKB-KW"/>
</dbReference>
<dbReference type="PANTHER" id="PTHR38107">
    <property type="match status" value="1"/>
</dbReference>
<evidence type="ECO:0000256" key="2">
    <source>
        <dbReference type="ARBA" id="ARBA00022638"/>
    </source>
</evidence>
<dbReference type="OMA" id="PQWNKAN"/>
<dbReference type="InterPro" id="IPR023347">
    <property type="entry name" value="Lysozyme_dom_sf"/>
</dbReference>
<protein>
    <recommendedName>
        <fullName evidence="7">Lysozyme</fullName>
    </recommendedName>
</protein>
<dbReference type="Gene3D" id="1.10.530.40">
    <property type="match status" value="1"/>
</dbReference>
<dbReference type="SUPFAM" id="SSF53955">
    <property type="entry name" value="Lysozyme-like"/>
    <property type="match status" value="1"/>
</dbReference>
<dbReference type="Pfam" id="PF00959">
    <property type="entry name" value="Phage_lysozyme"/>
    <property type="match status" value="1"/>
</dbReference>
<dbReference type="PANTHER" id="PTHR38107:SF3">
    <property type="entry name" value="LYSOZYME RRRD-RELATED"/>
    <property type="match status" value="1"/>
</dbReference>
<keyword evidence="4" id="KW-0732">Signal</keyword>
<feature type="signal peptide" evidence="4">
    <location>
        <begin position="1"/>
        <end position="21"/>
    </location>
</feature>
<reference evidence="6" key="1">
    <citation type="journal article" date="2016" name="Genome Announc.">
        <title>Draft genome sequences of fungus Aspergillus calidoustus.</title>
        <authorList>
            <person name="Horn F."/>
            <person name="Linde J."/>
            <person name="Mattern D.J."/>
            <person name="Walther G."/>
            <person name="Guthke R."/>
            <person name="Scherlach K."/>
            <person name="Martin K."/>
            <person name="Brakhage A.A."/>
            <person name="Petzke L."/>
            <person name="Valiante V."/>
        </authorList>
    </citation>
    <scope>NUCLEOTIDE SEQUENCE [LARGE SCALE GENOMIC DNA]</scope>
    <source>
        <strain evidence="6">SF006504</strain>
    </source>
</reference>
<dbReference type="GO" id="GO:0016998">
    <property type="term" value="P:cell wall macromolecule catabolic process"/>
    <property type="evidence" value="ECO:0007669"/>
    <property type="project" value="InterPro"/>
</dbReference>
<dbReference type="GO" id="GO:0003796">
    <property type="term" value="F:lysozyme activity"/>
    <property type="evidence" value="ECO:0007669"/>
    <property type="project" value="InterPro"/>
</dbReference>
<sequence>MRRLLNLLLITIFFLTPFASAACPGPSVNPATLKLLKTFEPFKPSVSDNGYGNPTVGYGHLCTDWPCSDISDSFPQPLSEESASRLLVNDLAAYQNALTNVLSDAVTLNENQYGALVSWTYNAGIEAMEKSTLVARLNDGGDVGLVGNGELPQWIYVNGTMVNGLARRRKAEVKLFNRKSQIRAFPVAC</sequence>
<dbReference type="InterPro" id="IPR033907">
    <property type="entry name" value="Endolysin_autolysin"/>
</dbReference>
<keyword evidence="6" id="KW-1185">Reference proteome</keyword>
<organism evidence="5 6">
    <name type="scientific">Aspergillus calidoustus</name>
    <dbReference type="NCBI Taxonomy" id="454130"/>
    <lineage>
        <taxon>Eukaryota</taxon>
        <taxon>Fungi</taxon>
        <taxon>Dikarya</taxon>
        <taxon>Ascomycota</taxon>
        <taxon>Pezizomycotina</taxon>
        <taxon>Eurotiomycetes</taxon>
        <taxon>Eurotiomycetidae</taxon>
        <taxon>Eurotiales</taxon>
        <taxon>Aspergillaceae</taxon>
        <taxon>Aspergillus</taxon>
        <taxon>Aspergillus subgen. Nidulantes</taxon>
    </lineage>
</organism>
<keyword evidence="3" id="KW-1035">Host cytoplasm</keyword>
<keyword evidence="1" id="KW-0929">Antimicrobial</keyword>
<dbReference type="GO" id="GO:0009253">
    <property type="term" value="P:peptidoglycan catabolic process"/>
    <property type="evidence" value="ECO:0007669"/>
    <property type="project" value="InterPro"/>
</dbReference>
<dbReference type="Proteomes" id="UP000054771">
    <property type="component" value="Unassembled WGS sequence"/>
</dbReference>
<proteinExistence type="predicted"/>
<evidence type="ECO:0000256" key="4">
    <source>
        <dbReference type="SAM" id="SignalP"/>
    </source>
</evidence>
<dbReference type="AlphaFoldDB" id="A0A0U5FSW7"/>
<evidence type="ECO:0000313" key="5">
    <source>
        <dbReference type="EMBL" id="CEL01080.1"/>
    </source>
</evidence>
<evidence type="ECO:0000256" key="1">
    <source>
        <dbReference type="ARBA" id="ARBA00022529"/>
    </source>
</evidence>
<accession>A0A0U5FSW7</accession>
<dbReference type="CDD" id="cd00737">
    <property type="entry name" value="lyz_endolysin_autolysin"/>
    <property type="match status" value="1"/>
</dbReference>
<dbReference type="GO" id="GO:0042742">
    <property type="term" value="P:defense response to bacterium"/>
    <property type="evidence" value="ECO:0007669"/>
    <property type="project" value="UniProtKB-KW"/>
</dbReference>
<name>A0A0U5FSW7_ASPCI</name>
<feature type="chain" id="PRO_5006857263" description="Lysozyme" evidence="4">
    <location>
        <begin position="22"/>
        <end position="189"/>
    </location>
</feature>
<evidence type="ECO:0000256" key="3">
    <source>
        <dbReference type="ARBA" id="ARBA00023200"/>
    </source>
</evidence>
<evidence type="ECO:0000313" key="6">
    <source>
        <dbReference type="Proteomes" id="UP000054771"/>
    </source>
</evidence>
<dbReference type="InterPro" id="IPR051018">
    <property type="entry name" value="Bacteriophage_GH24"/>
</dbReference>
<dbReference type="InterPro" id="IPR002196">
    <property type="entry name" value="Glyco_hydro_24"/>
</dbReference>
<gene>
    <name evidence="5" type="ORF">ASPCAL00672</name>
</gene>